<feature type="domain" description="FAD dependent oxidoreductase" evidence="6">
    <location>
        <begin position="30"/>
        <end position="384"/>
    </location>
</feature>
<dbReference type="InterPro" id="IPR000447">
    <property type="entry name" value="G3P_DH_FAD-dep"/>
</dbReference>
<dbReference type="InterPro" id="IPR036188">
    <property type="entry name" value="FAD/NAD-bd_sf"/>
</dbReference>
<dbReference type="PANTHER" id="PTHR11985:SF15">
    <property type="entry name" value="GLYCEROL-3-PHOSPHATE DEHYDROGENASE, MITOCHONDRIAL"/>
    <property type="match status" value="1"/>
</dbReference>
<dbReference type="PANTHER" id="PTHR11985">
    <property type="entry name" value="GLYCEROL-3-PHOSPHATE DEHYDROGENASE"/>
    <property type="match status" value="1"/>
</dbReference>
<dbReference type="GO" id="GO:0046168">
    <property type="term" value="P:glycerol-3-phosphate catabolic process"/>
    <property type="evidence" value="ECO:0007669"/>
    <property type="project" value="TreeGrafter"/>
</dbReference>
<name>A0A1G6CR05_9HYPH</name>
<evidence type="ECO:0000313" key="8">
    <source>
        <dbReference type="EMBL" id="SDB35284.1"/>
    </source>
</evidence>
<evidence type="ECO:0000256" key="3">
    <source>
        <dbReference type="ARBA" id="ARBA00022630"/>
    </source>
</evidence>
<evidence type="ECO:0000259" key="6">
    <source>
        <dbReference type="Pfam" id="PF01266"/>
    </source>
</evidence>
<evidence type="ECO:0000259" key="7">
    <source>
        <dbReference type="Pfam" id="PF16901"/>
    </source>
</evidence>
<keyword evidence="4" id="KW-0274">FAD</keyword>
<dbReference type="AlphaFoldDB" id="A0A1G6CR05"/>
<evidence type="ECO:0000313" key="9">
    <source>
        <dbReference type="Proteomes" id="UP000199071"/>
    </source>
</evidence>
<feature type="domain" description="Alpha-glycerophosphate oxidase C-terminal" evidence="7">
    <location>
        <begin position="430"/>
        <end position="550"/>
    </location>
</feature>
<gene>
    <name evidence="8" type="ORF">SAMN02982931_02630</name>
</gene>
<dbReference type="Gene3D" id="1.10.8.870">
    <property type="entry name" value="Alpha-glycerophosphate oxidase, cap domain"/>
    <property type="match status" value="1"/>
</dbReference>
<proteinExistence type="inferred from homology"/>
<dbReference type="Pfam" id="PF01266">
    <property type="entry name" value="DAO"/>
    <property type="match status" value="1"/>
</dbReference>
<dbReference type="Proteomes" id="UP000199071">
    <property type="component" value="Unassembled WGS sequence"/>
</dbReference>
<comment type="cofactor">
    <cofactor evidence="1">
        <name>FAD</name>
        <dbReference type="ChEBI" id="CHEBI:57692"/>
    </cofactor>
</comment>
<dbReference type="Gene3D" id="3.30.9.10">
    <property type="entry name" value="D-Amino Acid Oxidase, subunit A, domain 2"/>
    <property type="match status" value="1"/>
</dbReference>
<keyword evidence="9" id="KW-1185">Reference proteome</keyword>
<protein>
    <submittedName>
        <fullName evidence="8">Glycerol-3-phosphate dehydrogenase</fullName>
    </submittedName>
</protein>
<comment type="similarity">
    <text evidence="2">Belongs to the FAD-dependent glycerol-3-phosphate dehydrogenase family.</text>
</comment>
<dbReference type="Gene3D" id="3.50.50.60">
    <property type="entry name" value="FAD/NAD(P)-binding domain"/>
    <property type="match status" value="1"/>
</dbReference>
<evidence type="ECO:0000256" key="2">
    <source>
        <dbReference type="ARBA" id="ARBA00007330"/>
    </source>
</evidence>
<reference evidence="8 9" key="1">
    <citation type="submission" date="2016-10" db="EMBL/GenBank/DDBJ databases">
        <authorList>
            <person name="de Groot N.N."/>
        </authorList>
    </citation>
    <scope>NUCLEOTIDE SEQUENCE [LARGE SCALE GENOMIC DNA]</scope>
    <source>
        <strain evidence="8 9">ATCC 35022</strain>
    </source>
</reference>
<dbReference type="PRINTS" id="PR01001">
    <property type="entry name" value="FADG3PDH"/>
</dbReference>
<dbReference type="EMBL" id="FMXQ01000005">
    <property type="protein sequence ID" value="SDB35284.1"/>
    <property type="molecule type" value="Genomic_DNA"/>
</dbReference>
<dbReference type="SUPFAM" id="SSF51905">
    <property type="entry name" value="FAD/NAD(P)-binding domain"/>
    <property type="match status" value="1"/>
</dbReference>
<organism evidence="8 9">
    <name type="scientific">Bauldia litoralis</name>
    <dbReference type="NCBI Taxonomy" id="665467"/>
    <lineage>
        <taxon>Bacteria</taxon>
        <taxon>Pseudomonadati</taxon>
        <taxon>Pseudomonadota</taxon>
        <taxon>Alphaproteobacteria</taxon>
        <taxon>Hyphomicrobiales</taxon>
        <taxon>Kaistiaceae</taxon>
        <taxon>Bauldia</taxon>
    </lineage>
</organism>
<dbReference type="InterPro" id="IPR038299">
    <property type="entry name" value="DAO_C_sf"/>
</dbReference>
<evidence type="ECO:0000256" key="5">
    <source>
        <dbReference type="ARBA" id="ARBA00023002"/>
    </source>
</evidence>
<dbReference type="InterPro" id="IPR031656">
    <property type="entry name" value="DAO_C"/>
</dbReference>
<accession>A0A1G6CR05</accession>
<dbReference type="Pfam" id="PF16901">
    <property type="entry name" value="DAO_C"/>
    <property type="match status" value="1"/>
</dbReference>
<dbReference type="InterPro" id="IPR006076">
    <property type="entry name" value="FAD-dep_OxRdtase"/>
</dbReference>
<evidence type="ECO:0000256" key="1">
    <source>
        <dbReference type="ARBA" id="ARBA00001974"/>
    </source>
</evidence>
<keyword evidence="3" id="KW-0285">Flavoprotein</keyword>
<keyword evidence="5" id="KW-0560">Oxidoreductase</keyword>
<dbReference type="GO" id="GO:0004368">
    <property type="term" value="F:glycerol-3-phosphate dehydrogenase (quinone) activity"/>
    <property type="evidence" value="ECO:0007669"/>
    <property type="project" value="InterPro"/>
</dbReference>
<evidence type="ECO:0000256" key="4">
    <source>
        <dbReference type="ARBA" id="ARBA00022827"/>
    </source>
</evidence>
<dbReference type="STRING" id="665467.SAMN02982931_02630"/>
<sequence>MTSPALPVREAMPTSRTDKLDRIVADGAFDAIVVGGGINGIGAFRELALQHLRVLLVERADFCSGCSAAPSRMIHGGLRYLENGEFSLVRESLVERDALLQTAPHMVHPLPTTIPIVGVFSGLLNSTVAFFGGTGKPSSRGAVPIRIGLAVYDWLTRKRRAMPRHIFRGRAATLRKWPRLNARIRFSATYYDAWISHPERLGMELIADAEGIAPSCAAMNYATLERSADGGLELADGTTGLRASVTARVIVNATGAWLDETRDALEGQGERLVAGTKGSHLVIDNPALREALGGHMFYFENTDGRVCIAFPYLGNVLAGATDIRVEKPGRVRCEDDERDYILEALQRLFPDIPNSADDIVFSFSGIRPLPRSQQAFTGRISRDHFTQRIDGSPPQICMVGGKWTTFRAFAAQAADDVLHELGIARQRGSEAVPIGGGKDFPAESRDLVRLFMHRFGIDESRAAHLVDRYGTNGEAVEAHCAGYPDDAPLVPGCAYTSGEIDYLCRNEQVIHLGDLVLRRTDLAITGRLSLTLLDRLAAIAAAVMGWSDEESLAEREKVVADLRDYHGVHLADADNQTDRREECV</sequence>